<sequence>MPSKSYVVWNNKGGAGKTTLTFQLSAAYAQLHPLEKIVVIDMCPQANVSSALLANKINPNVLLYPEEVTVSTVCDYLLAKLKRNNTELETTNLMDFLVHVNTTNKRIPTNLYLMCGDLYLEALSRKLEQERLLQTTPANDNPWKRVTLFIKDYIEGMSRQHVDCVFFIDTNPTFSIYTEMAISAAERLIVPFMADDFSLSAITAMFNLVYGYTTDENKRFNCLKEYQYYWLAKANNIQRPKLHLFVNNRATYYDTRASAAFSAAEISKFLNEVYWKNEDMFSSDFDASPGVLMDHIIDLPDFHSSGVVFYILVVLY</sequence>
<name>A0A6J8BUH1_MYTCO</name>
<evidence type="ECO:0000313" key="2">
    <source>
        <dbReference type="EMBL" id="CAC5386901.1"/>
    </source>
</evidence>
<gene>
    <name evidence="2" type="ORF">MCOR_22293</name>
</gene>
<dbReference type="InterPro" id="IPR027417">
    <property type="entry name" value="P-loop_NTPase"/>
</dbReference>
<dbReference type="CDD" id="cd02042">
    <property type="entry name" value="ParAB_family"/>
    <property type="match status" value="1"/>
</dbReference>
<dbReference type="AlphaFoldDB" id="A0A6J8BUH1"/>
<protein>
    <recommendedName>
        <fullName evidence="1">AAA domain-containing protein</fullName>
    </recommendedName>
</protein>
<proteinExistence type="predicted"/>
<dbReference type="OrthoDB" id="1902922at2759"/>
<dbReference type="Gene3D" id="3.40.50.300">
    <property type="entry name" value="P-loop containing nucleotide triphosphate hydrolases"/>
    <property type="match status" value="1"/>
</dbReference>
<accession>A0A6J8BUH1</accession>
<dbReference type="Pfam" id="PF13614">
    <property type="entry name" value="AAA_31"/>
    <property type="match status" value="1"/>
</dbReference>
<keyword evidence="3" id="KW-1185">Reference proteome</keyword>
<dbReference type="InterPro" id="IPR050678">
    <property type="entry name" value="DNA_Partitioning_ATPase"/>
</dbReference>
<dbReference type="SUPFAM" id="SSF52540">
    <property type="entry name" value="P-loop containing nucleoside triphosphate hydrolases"/>
    <property type="match status" value="1"/>
</dbReference>
<dbReference type="PANTHER" id="PTHR13696:SF99">
    <property type="entry name" value="COBYRINIC ACID AC-DIAMIDE SYNTHASE"/>
    <property type="match status" value="1"/>
</dbReference>
<organism evidence="2 3">
    <name type="scientific">Mytilus coruscus</name>
    <name type="common">Sea mussel</name>
    <dbReference type="NCBI Taxonomy" id="42192"/>
    <lineage>
        <taxon>Eukaryota</taxon>
        <taxon>Metazoa</taxon>
        <taxon>Spiralia</taxon>
        <taxon>Lophotrochozoa</taxon>
        <taxon>Mollusca</taxon>
        <taxon>Bivalvia</taxon>
        <taxon>Autobranchia</taxon>
        <taxon>Pteriomorphia</taxon>
        <taxon>Mytilida</taxon>
        <taxon>Mytiloidea</taxon>
        <taxon>Mytilidae</taxon>
        <taxon>Mytilinae</taxon>
        <taxon>Mytilus</taxon>
    </lineage>
</organism>
<dbReference type="Proteomes" id="UP000507470">
    <property type="component" value="Unassembled WGS sequence"/>
</dbReference>
<evidence type="ECO:0000313" key="3">
    <source>
        <dbReference type="Proteomes" id="UP000507470"/>
    </source>
</evidence>
<dbReference type="EMBL" id="CACVKT020003933">
    <property type="protein sequence ID" value="CAC5386901.1"/>
    <property type="molecule type" value="Genomic_DNA"/>
</dbReference>
<evidence type="ECO:0000259" key="1">
    <source>
        <dbReference type="Pfam" id="PF13614"/>
    </source>
</evidence>
<dbReference type="InterPro" id="IPR025669">
    <property type="entry name" value="AAA_dom"/>
</dbReference>
<dbReference type="PANTHER" id="PTHR13696">
    <property type="entry name" value="P-LOOP CONTAINING NUCLEOSIDE TRIPHOSPHATE HYDROLASE"/>
    <property type="match status" value="1"/>
</dbReference>
<feature type="domain" description="AAA" evidence="1">
    <location>
        <begin position="6"/>
        <end position="219"/>
    </location>
</feature>
<reference evidence="2 3" key="1">
    <citation type="submission" date="2020-06" db="EMBL/GenBank/DDBJ databases">
        <authorList>
            <person name="Li R."/>
            <person name="Bekaert M."/>
        </authorList>
    </citation>
    <scope>NUCLEOTIDE SEQUENCE [LARGE SCALE GENOMIC DNA]</scope>
    <source>
        <strain evidence="3">wild</strain>
    </source>
</reference>